<dbReference type="Proteomes" id="UP000256977">
    <property type="component" value="Unassembled WGS sequence"/>
</dbReference>
<dbReference type="EMBL" id="QRDZ01000063">
    <property type="protein sequence ID" value="RED51778.1"/>
    <property type="molecule type" value="Genomic_DNA"/>
</dbReference>
<organism evidence="1 2">
    <name type="scientific">Cohnella phaseoli</name>
    <dbReference type="NCBI Taxonomy" id="456490"/>
    <lineage>
        <taxon>Bacteria</taxon>
        <taxon>Bacillati</taxon>
        <taxon>Bacillota</taxon>
        <taxon>Bacilli</taxon>
        <taxon>Bacillales</taxon>
        <taxon>Paenibacillaceae</taxon>
        <taxon>Cohnella</taxon>
    </lineage>
</organism>
<keyword evidence="2" id="KW-1185">Reference proteome</keyword>
<dbReference type="OrthoDB" id="2063435at2"/>
<accession>A0A3D9HQN2</accession>
<name>A0A3D9HQN2_9BACL</name>
<reference evidence="1 2" key="1">
    <citation type="submission" date="2018-07" db="EMBL/GenBank/DDBJ databases">
        <title>Genomic Encyclopedia of Type Strains, Phase III (KMG-III): the genomes of soil and plant-associated and newly described type strains.</title>
        <authorList>
            <person name="Whitman W."/>
        </authorList>
    </citation>
    <scope>NUCLEOTIDE SEQUENCE [LARGE SCALE GENOMIC DNA]</scope>
    <source>
        <strain evidence="1 2">CECT 7287</strain>
    </source>
</reference>
<gene>
    <name evidence="1" type="ORF">DFP98_1637</name>
</gene>
<sequence>MSPTPTIDQYLLSTCLFIIDEFNELYRDLSKEDLKKIADERYNEMDICVRLGYPFRQMAHFTVGDMKKKTAGKVNHDIYIHSKDFKIEVKYLKNWKSSSGTNSASKSWNVYQDDFDWLSNEILEGNKGKRAFVIGWFNCVNNFSSLIQLGDGKTAGSKPLVSEQKLCYFPFLKRRSVPTYASELIYNYNSTAYSPQNVSPINNVDVDFSCLFLGSEEDAFHFAIYY</sequence>
<evidence type="ECO:0000313" key="2">
    <source>
        <dbReference type="Proteomes" id="UP000256977"/>
    </source>
</evidence>
<comment type="caution">
    <text evidence="1">The sequence shown here is derived from an EMBL/GenBank/DDBJ whole genome shotgun (WGS) entry which is preliminary data.</text>
</comment>
<proteinExistence type="predicted"/>
<dbReference type="RefSeq" id="WP_116065914.1">
    <property type="nucleotide sequence ID" value="NZ_QRDZ01000063.1"/>
</dbReference>
<evidence type="ECO:0000313" key="1">
    <source>
        <dbReference type="EMBL" id="RED51778.1"/>
    </source>
</evidence>
<protein>
    <submittedName>
        <fullName evidence="1">Uncharacterized protein</fullName>
    </submittedName>
</protein>
<dbReference type="AlphaFoldDB" id="A0A3D9HQN2"/>